<sequence>MTRVKKGVHALKRRRSVLKQTKGMRHGRSTKERQAKEALLHAGNYAFAHRKDKKSHNRKLWNIKINAGARELGFSYSKLIHGLKKKNIMLDRKILSDFAEHHPLTFAKVLEAVKQTHSLKI</sequence>
<dbReference type="GO" id="GO:1990904">
    <property type="term" value="C:ribonucleoprotein complex"/>
    <property type="evidence" value="ECO:0007669"/>
    <property type="project" value="UniProtKB-KW"/>
</dbReference>
<proteinExistence type="inferred from homology"/>
<evidence type="ECO:0000313" key="8">
    <source>
        <dbReference type="Proteomes" id="UP000177869"/>
    </source>
</evidence>
<dbReference type="Pfam" id="PF00453">
    <property type="entry name" value="Ribosomal_L20"/>
    <property type="match status" value="1"/>
</dbReference>
<name>A0A1F6USE9_9BACT</name>
<comment type="caution">
    <text evidence="7">The sequence shown here is derived from an EMBL/GenBank/DDBJ whole genome shotgun (WGS) entry which is preliminary data.</text>
</comment>
<evidence type="ECO:0000256" key="4">
    <source>
        <dbReference type="ARBA" id="ARBA00035172"/>
    </source>
</evidence>
<dbReference type="Gene3D" id="1.10.1900.20">
    <property type="entry name" value="Ribosomal protein L20"/>
    <property type="match status" value="1"/>
</dbReference>
<dbReference type="InterPro" id="IPR005813">
    <property type="entry name" value="Ribosomal_bL20"/>
</dbReference>
<evidence type="ECO:0000256" key="5">
    <source>
        <dbReference type="HAMAP-Rule" id="MF_00382"/>
    </source>
</evidence>
<comment type="function">
    <text evidence="5 6">Binds directly to 23S ribosomal RNA and is necessary for the in vitro assembly process of the 50S ribosomal subunit. It is not involved in the protein synthesizing functions of that subunit.</text>
</comment>
<evidence type="ECO:0000256" key="3">
    <source>
        <dbReference type="ARBA" id="ARBA00023274"/>
    </source>
</evidence>
<keyword evidence="5 6" id="KW-0694">RNA-binding</keyword>
<dbReference type="InterPro" id="IPR035566">
    <property type="entry name" value="Ribosomal_protein_bL20_C"/>
</dbReference>
<keyword evidence="5 6" id="KW-0699">rRNA-binding</keyword>
<organism evidence="7 8">
    <name type="scientific">Candidatus Nomurabacteria bacterium RIFCSPHIGHO2_01_FULL_38_19</name>
    <dbReference type="NCBI Taxonomy" id="1801732"/>
    <lineage>
        <taxon>Bacteria</taxon>
        <taxon>Candidatus Nomuraibacteriota</taxon>
    </lineage>
</organism>
<dbReference type="GO" id="GO:0000027">
    <property type="term" value="P:ribosomal large subunit assembly"/>
    <property type="evidence" value="ECO:0007669"/>
    <property type="project" value="UniProtKB-UniRule"/>
</dbReference>
<dbReference type="AlphaFoldDB" id="A0A1F6USE9"/>
<dbReference type="HAMAP" id="MF_00382">
    <property type="entry name" value="Ribosomal_bL20"/>
    <property type="match status" value="1"/>
</dbReference>
<evidence type="ECO:0000256" key="6">
    <source>
        <dbReference type="RuleBase" id="RU000560"/>
    </source>
</evidence>
<dbReference type="EMBL" id="MFTI01000016">
    <property type="protein sequence ID" value="OGI60252.1"/>
    <property type="molecule type" value="Genomic_DNA"/>
</dbReference>
<evidence type="ECO:0000256" key="2">
    <source>
        <dbReference type="ARBA" id="ARBA00022980"/>
    </source>
</evidence>
<protein>
    <recommendedName>
        <fullName evidence="4 5">Large ribosomal subunit protein bL20</fullName>
    </recommendedName>
</protein>
<dbReference type="GO" id="GO:0003735">
    <property type="term" value="F:structural constituent of ribosome"/>
    <property type="evidence" value="ECO:0007669"/>
    <property type="project" value="InterPro"/>
</dbReference>
<accession>A0A1F6USE9</accession>
<dbReference type="GO" id="GO:0005840">
    <property type="term" value="C:ribosome"/>
    <property type="evidence" value="ECO:0007669"/>
    <property type="project" value="UniProtKB-KW"/>
</dbReference>
<dbReference type="Proteomes" id="UP000177869">
    <property type="component" value="Unassembled WGS sequence"/>
</dbReference>
<dbReference type="STRING" id="1801732.A2814_02925"/>
<dbReference type="NCBIfam" id="TIGR01032">
    <property type="entry name" value="rplT_bact"/>
    <property type="match status" value="1"/>
</dbReference>
<keyword evidence="2 5" id="KW-0689">Ribosomal protein</keyword>
<dbReference type="FunFam" id="1.10.1900.20:FF:000001">
    <property type="entry name" value="50S ribosomal protein L20"/>
    <property type="match status" value="1"/>
</dbReference>
<dbReference type="GO" id="GO:0006412">
    <property type="term" value="P:translation"/>
    <property type="evidence" value="ECO:0007669"/>
    <property type="project" value="InterPro"/>
</dbReference>
<dbReference type="CDD" id="cd07026">
    <property type="entry name" value="Ribosomal_L20"/>
    <property type="match status" value="1"/>
</dbReference>
<dbReference type="PANTHER" id="PTHR10986">
    <property type="entry name" value="39S RIBOSOMAL PROTEIN L20"/>
    <property type="match status" value="1"/>
</dbReference>
<reference evidence="7 8" key="1">
    <citation type="journal article" date="2016" name="Nat. Commun.">
        <title>Thousands of microbial genomes shed light on interconnected biogeochemical processes in an aquifer system.</title>
        <authorList>
            <person name="Anantharaman K."/>
            <person name="Brown C.T."/>
            <person name="Hug L.A."/>
            <person name="Sharon I."/>
            <person name="Castelle C.J."/>
            <person name="Probst A.J."/>
            <person name="Thomas B.C."/>
            <person name="Singh A."/>
            <person name="Wilkins M.J."/>
            <person name="Karaoz U."/>
            <person name="Brodie E.L."/>
            <person name="Williams K.H."/>
            <person name="Hubbard S.S."/>
            <person name="Banfield J.F."/>
        </authorList>
    </citation>
    <scope>NUCLEOTIDE SEQUENCE [LARGE SCALE GENOMIC DNA]</scope>
</reference>
<dbReference type="PRINTS" id="PR00062">
    <property type="entry name" value="RIBOSOMALL20"/>
</dbReference>
<evidence type="ECO:0000256" key="1">
    <source>
        <dbReference type="ARBA" id="ARBA00007698"/>
    </source>
</evidence>
<evidence type="ECO:0000313" key="7">
    <source>
        <dbReference type="EMBL" id="OGI60252.1"/>
    </source>
</evidence>
<comment type="similarity">
    <text evidence="1 5 6">Belongs to the bacterial ribosomal protein bL20 family.</text>
</comment>
<keyword evidence="3 5" id="KW-0687">Ribonucleoprotein</keyword>
<gene>
    <name evidence="5" type="primary">rplT</name>
    <name evidence="7" type="ORF">A2814_02925</name>
</gene>
<dbReference type="GO" id="GO:0019843">
    <property type="term" value="F:rRNA binding"/>
    <property type="evidence" value="ECO:0007669"/>
    <property type="project" value="UniProtKB-UniRule"/>
</dbReference>
<dbReference type="SUPFAM" id="SSF74731">
    <property type="entry name" value="Ribosomal protein L20"/>
    <property type="match status" value="1"/>
</dbReference>
<dbReference type="Gene3D" id="6.10.160.10">
    <property type="match status" value="1"/>
</dbReference>